<dbReference type="EMBL" id="JAJEQF010000024">
    <property type="protein sequence ID" value="MCC2167982.1"/>
    <property type="molecule type" value="Genomic_DNA"/>
</dbReference>
<dbReference type="Proteomes" id="UP001199355">
    <property type="component" value="Unassembled WGS sequence"/>
</dbReference>
<feature type="transmembrane region" description="Helical" evidence="6">
    <location>
        <begin position="27"/>
        <end position="47"/>
    </location>
</feature>
<dbReference type="PANTHER" id="PTHR30569">
    <property type="entry name" value="CYTOSINE TRANSPORTER CODB"/>
    <property type="match status" value="1"/>
</dbReference>
<keyword evidence="5 6" id="KW-0472">Membrane</keyword>
<feature type="transmembrane region" description="Helical" evidence="6">
    <location>
        <begin position="203"/>
        <end position="224"/>
    </location>
</feature>
<keyword evidence="3 6" id="KW-0812">Transmembrane</keyword>
<feature type="transmembrane region" description="Helical" evidence="6">
    <location>
        <begin position="236"/>
        <end position="259"/>
    </location>
</feature>
<feature type="transmembrane region" description="Helical" evidence="6">
    <location>
        <begin position="102"/>
        <end position="125"/>
    </location>
</feature>
<dbReference type="Gene3D" id="1.10.4160.10">
    <property type="entry name" value="Hydantoin permease"/>
    <property type="match status" value="1"/>
</dbReference>
<feature type="transmembrane region" description="Helical" evidence="6">
    <location>
        <begin position="265"/>
        <end position="287"/>
    </location>
</feature>
<dbReference type="GO" id="GO:0005886">
    <property type="term" value="C:plasma membrane"/>
    <property type="evidence" value="ECO:0007669"/>
    <property type="project" value="TreeGrafter"/>
</dbReference>
<evidence type="ECO:0000313" key="8">
    <source>
        <dbReference type="Proteomes" id="UP001199355"/>
    </source>
</evidence>
<evidence type="ECO:0000256" key="6">
    <source>
        <dbReference type="SAM" id="Phobius"/>
    </source>
</evidence>
<organism evidence="7 8">
    <name type="scientific">Gallintestinimicrobium propionicum</name>
    <dbReference type="NCBI Taxonomy" id="2981770"/>
    <lineage>
        <taxon>Bacteria</taxon>
        <taxon>Bacillati</taxon>
        <taxon>Bacillota</taxon>
        <taxon>Clostridia</taxon>
        <taxon>Lachnospirales</taxon>
        <taxon>Lachnospiraceae</taxon>
        <taxon>Gallintestinimicrobium</taxon>
    </lineage>
</organism>
<protein>
    <submittedName>
        <fullName evidence="7">Cytosine permease</fullName>
    </submittedName>
</protein>
<dbReference type="InterPro" id="IPR030191">
    <property type="entry name" value="CodB"/>
</dbReference>
<evidence type="ECO:0000256" key="1">
    <source>
        <dbReference type="ARBA" id="ARBA00004141"/>
    </source>
</evidence>
<comment type="caution">
    <text evidence="7">The sequence shown here is derived from an EMBL/GenBank/DDBJ whole genome shotgun (WGS) entry which is preliminary data.</text>
</comment>
<dbReference type="InterPro" id="IPR001248">
    <property type="entry name" value="Pur-cyt_permease"/>
</dbReference>
<feature type="transmembrane region" description="Helical" evidence="6">
    <location>
        <begin position="311"/>
        <end position="328"/>
    </location>
</feature>
<comment type="similarity">
    <text evidence="2">Belongs to the purine-cytosine permease (2.A.39) family.</text>
</comment>
<feature type="transmembrane region" description="Helical" evidence="6">
    <location>
        <begin position="59"/>
        <end position="81"/>
    </location>
</feature>
<evidence type="ECO:0000256" key="3">
    <source>
        <dbReference type="ARBA" id="ARBA00022692"/>
    </source>
</evidence>
<evidence type="ECO:0000256" key="2">
    <source>
        <dbReference type="ARBA" id="ARBA00008974"/>
    </source>
</evidence>
<keyword evidence="8" id="KW-1185">Reference proteome</keyword>
<comment type="subcellular location">
    <subcellularLocation>
        <location evidence="1">Membrane</location>
        <topology evidence="1">Multi-pass membrane protein</topology>
    </subcellularLocation>
</comment>
<keyword evidence="4 6" id="KW-1133">Transmembrane helix</keyword>
<feature type="transmembrane region" description="Helical" evidence="6">
    <location>
        <begin position="334"/>
        <end position="354"/>
    </location>
</feature>
<proteinExistence type="inferred from homology"/>
<dbReference type="NCBIfam" id="NF008241">
    <property type="entry name" value="PRK11017.1"/>
    <property type="match status" value="1"/>
</dbReference>
<dbReference type="GO" id="GO:0015209">
    <property type="term" value="F:cytosine transmembrane transporter activity"/>
    <property type="evidence" value="ECO:0007669"/>
    <property type="project" value="InterPro"/>
</dbReference>
<gene>
    <name evidence="7" type="primary">codB</name>
    <name evidence="7" type="ORF">LKD45_09795</name>
</gene>
<dbReference type="CDD" id="cd11484">
    <property type="entry name" value="SLC-NCS1sbd_CobB-like"/>
    <property type="match status" value="1"/>
</dbReference>
<dbReference type="PANTHER" id="PTHR30569:SF0">
    <property type="entry name" value="CYTOSINE PERMEASE"/>
    <property type="match status" value="1"/>
</dbReference>
<feature type="transmembrane region" description="Helical" evidence="6">
    <location>
        <begin position="163"/>
        <end position="183"/>
    </location>
</feature>
<dbReference type="AlphaFoldDB" id="A0AAE3AYR0"/>
<dbReference type="Pfam" id="PF02133">
    <property type="entry name" value="Transp_cyt_pur"/>
    <property type="match status" value="1"/>
</dbReference>
<dbReference type="RefSeq" id="WP_308728422.1">
    <property type="nucleotide sequence ID" value="NZ_JAJEQF010000024.1"/>
</dbReference>
<evidence type="ECO:0000256" key="5">
    <source>
        <dbReference type="ARBA" id="ARBA00023136"/>
    </source>
</evidence>
<name>A0AAE3AYR0_9FIRM</name>
<evidence type="ECO:0000256" key="4">
    <source>
        <dbReference type="ARBA" id="ARBA00022989"/>
    </source>
</evidence>
<sequence>MSNAKETKVEDHDYSLQPVPQFARRRLLTMFMIMLGFTFFSASMWTGQTLGDSLDLSGFIGSLILGGIILAIYTGSLAYVGAKTGLSLDLLAQHSFGAKGSYLPSVLTSFTQIGWFGVGVAMFAIPVAKLIAPENPWLPYLLVAIAGICMTGSAFFGIKAMTIVSYISVPLIAILGITAMVMAVKTGDVPLAEKFAESQGMSVIAGAGLVIGSFVSGGTATPNFARFSKTALQSVIVTVVAFFIGNSLMFCFGAFSGVYVGGNDIFEVMVALNLTVFAIIVLGLNIWTTNDNALYTAGLGLSNITKVRKRPMVVISGILGTVTAVWLYNNFVGWLNILNCTLPPVGMIVVLGYFCHKEEYEKWDVIPRQVNWFAIAGVLIGAAVANLVPWGIASVNGMVIAAVCYLVGELVEWKKKK</sequence>
<reference evidence="7 8" key="1">
    <citation type="submission" date="2021-10" db="EMBL/GenBank/DDBJ databases">
        <title>Anaerobic single-cell dispensing facilitates the cultivation of human gut bacteria.</title>
        <authorList>
            <person name="Afrizal A."/>
        </authorList>
    </citation>
    <scope>NUCLEOTIDE SEQUENCE [LARGE SCALE GENOMIC DNA]</scope>
    <source>
        <strain evidence="7 8">CLA-AA-H244</strain>
    </source>
</reference>
<feature type="transmembrane region" description="Helical" evidence="6">
    <location>
        <begin position="137"/>
        <end position="156"/>
    </location>
</feature>
<feature type="transmembrane region" description="Helical" evidence="6">
    <location>
        <begin position="366"/>
        <end position="384"/>
    </location>
</feature>
<evidence type="ECO:0000313" key="7">
    <source>
        <dbReference type="EMBL" id="MCC2167982.1"/>
    </source>
</evidence>
<accession>A0AAE3AYR0</accession>